<dbReference type="EMBL" id="KL584776">
    <property type="protein sequence ID" value="KEQ91692.1"/>
    <property type="molecule type" value="Genomic_DNA"/>
</dbReference>
<organism evidence="3 4">
    <name type="scientific">Aureobasidium subglaciale (strain EXF-2481)</name>
    <name type="common">Aureobasidium pullulans var. subglaciale</name>
    <dbReference type="NCBI Taxonomy" id="1043005"/>
    <lineage>
        <taxon>Eukaryota</taxon>
        <taxon>Fungi</taxon>
        <taxon>Dikarya</taxon>
        <taxon>Ascomycota</taxon>
        <taxon>Pezizomycotina</taxon>
        <taxon>Dothideomycetes</taxon>
        <taxon>Dothideomycetidae</taxon>
        <taxon>Dothideales</taxon>
        <taxon>Saccotheciaceae</taxon>
        <taxon>Aureobasidium</taxon>
    </lineage>
</organism>
<keyword evidence="2" id="KW-0472">Membrane</keyword>
<dbReference type="InParanoid" id="A0A074YC40"/>
<sequence length="146" mass="16645">MSKADVLICILIHIPPFLELILLECKNFSKMDSEITLPTNTLYNISIHLSINIPVQASDTSSFTFAHIVALFVLVTMGMFLALWLFLHVFARDDEPSKSIYSGDDSFRSDDNFGRPNRRDRSASTSISEVSVHSDRHVRFHRAETW</sequence>
<name>A0A074YC40_AURSE</name>
<gene>
    <name evidence="3" type="ORF">AUEXF2481DRAFT_457872</name>
</gene>
<dbReference type="GeneID" id="25368005"/>
<evidence type="ECO:0000256" key="1">
    <source>
        <dbReference type="SAM" id="MobiDB-lite"/>
    </source>
</evidence>
<feature type="compositionally biased region" description="Basic and acidic residues" evidence="1">
    <location>
        <begin position="105"/>
        <end position="122"/>
    </location>
</feature>
<keyword evidence="4" id="KW-1185">Reference proteome</keyword>
<evidence type="ECO:0000256" key="2">
    <source>
        <dbReference type="SAM" id="Phobius"/>
    </source>
</evidence>
<evidence type="ECO:0000313" key="4">
    <source>
        <dbReference type="Proteomes" id="UP000030641"/>
    </source>
</evidence>
<keyword evidence="2" id="KW-1133">Transmembrane helix</keyword>
<protein>
    <submittedName>
        <fullName evidence="3">Uncharacterized protein</fullName>
    </submittedName>
</protein>
<proteinExistence type="predicted"/>
<accession>A0A074YC40</accession>
<feature type="transmembrane region" description="Helical" evidence="2">
    <location>
        <begin position="65"/>
        <end position="91"/>
    </location>
</feature>
<keyword evidence="2" id="KW-0812">Transmembrane</keyword>
<dbReference type="HOGENOM" id="CLU_1777071_0_0_1"/>
<feature type="region of interest" description="Disordered" evidence="1">
    <location>
        <begin position="97"/>
        <end position="127"/>
    </location>
</feature>
<dbReference type="AlphaFoldDB" id="A0A074YC40"/>
<reference evidence="3 4" key="1">
    <citation type="journal article" date="2014" name="BMC Genomics">
        <title>Genome sequencing of four Aureobasidium pullulans varieties: biotechnological potential, stress tolerance, and description of new species.</title>
        <authorList>
            <person name="Gostin Ar C."/>
            <person name="Ohm R.A."/>
            <person name="Kogej T."/>
            <person name="Sonjak S."/>
            <person name="Turk M."/>
            <person name="Zajc J."/>
            <person name="Zalar P."/>
            <person name="Grube M."/>
            <person name="Sun H."/>
            <person name="Han J."/>
            <person name="Sharma A."/>
            <person name="Chiniquy J."/>
            <person name="Ngan C.Y."/>
            <person name="Lipzen A."/>
            <person name="Barry K."/>
            <person name="Grigoriev I.V."/>
            <person name="Gunde-Cimerman N."/>
        </authorList>
    </citation>
    <scope>NUCLEOTIDE SEQUENCE [LARGE SCALE GENOMIC DNA]</scope>
    <source>
        <strain evidence="3 4">EXF-2481</strain>
    </source>
</reference>
<dbReference type="Proteomes" id="UP000030641">
    <property type="component" value="Unassembled WGS sequence"/>
</dbReference>
<evidence type="ECO:0000313" key="3">
    <source>
        <dbReference type="EMBL" id="KEQ91692.1"/>
    </source>
</evidence>
<dbReference type="RefSeq" id="XP_013340209.1">
    <property type="nucleotide sequence ID" value="XM_013484755.1"/>
</dbReference>